<proteinExistence type="predicted"/>
<evidence type="ECO:0000313" key="1">
    <source>
        <dbReference type="EMBL" id="KAF9750806.1"/>
    </source>
</evidence>
<organism evidence="1 2">
    <name type="scientific">Bionectria ochroleuca</name>
    <name type="common">Gliocladium roseum</name>
    <dbReference type="NCBI Taxonomy" id="29856"/>
    <lineage>
        <taxon>Eukaryota</taxon>
        <taxon>Fungi</taxon>
        <taxon>Dikarya</taxon>
        <taxon>Ascomycota</taxon>
        <taxon>Pezizomycotina</taxon>
        <taxon>Sordariomycetes</taxon>
        <taxon>Hypocreomycetidae</taxon>
        <taxon>Hypocreales</taxon>
        <taxon>Bionectriaceae</taxon>
        <taxon>Clonostachys</taxon>
    </lineage>
</organism>
<sequence length="114" mass="12677">MVLIGWAPHESGSPAVVPTNRELDLRKGPSSGSVAWYWLLGKDGAVWLLVLEYVLHLIWGEAKHAADDCHPFSKSQHREPCAGCTVFLERTWLVMDFTKGLCLLFVLVRVSSAT</sequence>
<evidence type="ECO:0000313" key="2">
    <source>
        <dbReference type="Proteomes" id="UP000616885"/>
    </source>
</evidence>
<reference evidence="1" key="1">
    <citation type="submission" date="2020-10" db="EMBL/GenBank/DDBJ databases">
        <title>High-Quality Genome Resource of Clonostachys rosea strain S41 by Oxford Nanopore Long-Read Sequencing.</title>
        <authorList>
            <person name="Wang H."/>
        </authorList>
    </citation>
    <scope>NUCLEOTIDE SEQUENCE</scope>
    <source>
        <strain evidence="1">S41</strain>
    </source>
</reference>
<dbReference type="EMBL" id="JADCTT010000006">
    <property type="protein sequence ID" value="KAF9750806.1"/>
    <property type="molecule type" value="Genomic_DNA"/>
</dbReference>
<dbReference type="Proteomes" id="UP000616885">
    <property type="component" value="Unassembled WGS sequence"/>
</dbReference>
<dbReference type="AlphaFoldDB" id="A0A8H7TNA7"/>
<accession>A0A8H7TNA7</accession>
<gene>
    <name evidence="1" type="ORF">IM811_015026</name>
</gene>
<comment type="caution">
    <text evidence="1">The sequence shown here is derived from an EMBL/GenBank/DDBJ whole genome shotgun (WGS) entry which is preliminary data.</text>
</comment>
<protein>
    <submittedName>
        <fullName evidence="1">Uncharacterized protein</fullName>
    </submittedName>
</protein>
<name>A0A8H7TNA7_BIOOC</name>